<comment type="catalytic activity">
    <reaction evidence="5 6">
        <text>dTDP-beta-L-rhamnose + NADP(+) = dTDP-4-dehydro-beta-L-rhamnose + NADPH + H(+)</text>
        <dbReference type="Rhea" id="RHEA:21796"/>
        <dbReference type="ChEBI" id="CHEBI:15378"/>
        <dbReference type="ChEBI" id="CHEBI:57510"/>
        <dbReference type="ChEBI" id="CHEBI:57783"/>
        <dbReference type="ChEBI" id="CHEBI:58349"/>
        <dbReference type="ChEBI" id="CHEBI:62830"/>
        <dbReference type="EC" id="1.1.1.133"/>
    </reaction>
</comment>
<dbReference type="Gene3D" id="3.40.50.720">
    <property type="entry name" value="NAD(P)-binding Rossmann-like Domain"/>
    <property type="match status" value="1"/>
</dbReference>
<feature type="domain" description="RmlD-like substrate binding" evidence="7">
    <location>
        <begin position="14"/>
        <end position="298"/>
    </location>
</feature>
<sequence length="305" mass="32426">MVPLLMSSTATGPILVTGGNGQLATSLANLGGARVVRVGRPEFDFERPETIKATLAKYNPSAVVNAAAWTAVDLAETEVAGADAANCTGPALLAAACAKRNIPFVHVSTDYVFSGDKGAPYVETDPVSPETVYGRTKAEGEQKVLAADPKAIILRTSWVYSAHGKNFVRTMINAGAKNPALKVVGDQRGNPTCSDDLAQAILDILGLIERNGWKDEFAGIYHACGTGEATWHELAVAALEEAAKHGQKMPEVAAIRTEDWPTPAKRPADSRMDNGKLAQVFGVKMPQWRESVARTVTTVFENKPA</sequence>
<dbReference type="PANTHER" id="PTHR10491">
    <property type="entry name" value="DTDP-4-DEHYDRORHAMNOSE REDUCTASE"/>
    <property type="match status" value="1"/>
</dbReference>
<keyword evidence="9" id="KW-1185">Reference proteome</keyword>
<evidence type="ECO:0000256" key="3">
    <source>
        <dbReference type="ARBA" id="ARBA00012929"/>
    </source>
</evidence>
<dbReference type="EMBL" id="WOTH01000001">
    <property type="protein sequence ID" value="NHO52476.1"/>
    <property type="molecule type" value="Genomic_DNA"/>
</dbReference>
<dbReference type="InterPro" id="IPR005913">
    <property type="entry name" value="dTDP_dehydrorham_reduct"/>
</dbReference>
<keyword evidence="6 8" id="KW-0560">Oxidoreductase</keyword>
<evidence type="ECO:0000256" key="1">
    <source>
        <dbReference type="ARBA" id="ARBA00004781"/>
    </source>
</evidence>
<proteinExistence type="inferred from homology"/>
<gene>
    <name evidence="8" type="primary">rfbD</name>
    <name evidence="8" type="ORF">GOB87_00640</name>
</gene>
<protein>
    <recommendedName>
        <fullName evidence="4 6">dTDP-4-dehydrorhamnose reductase</fullName>
        <ecNumber evidence="3 6">1.1.1.133</ecNumber>
    </recommendedName>
</protein>
<name>A0A967EBR6_9PROT</name>
<evidence type="ECO:0000313" key="8">
    <source>
        <dbReference type="EMBL" id="NHO52476.1"/>
    </source>
</evidence>
<keyword evidence="6" id="KW-0521">NADP</keyword>
<dbReference type="EC" id="1.1.1.133" evidence="3 6"/>
<dbReference type="PANTHER" id="PTHR10491:SF4">
    <property type="entry name" value="METHIONINE ADENOSYLTRANSFERASE 2 SUBUNIT BETA"/>
    <property type="match status" value="1"/>
</dbReference>
<dbReference type="Gene3D" id="3.90.25.10">
    <property type="entry name" value="UDP-galactose 4-epimerase, domain 1"/>
    <property type="match status" value="1"/>
</dbReference>
<evidence type="ECO:0000259" key="7">
    <source>
        <dbReference type="Pfam" id="PF04321"/>
    </source>
</evidence>
<dbReference type="Pfam" id="PF04321">
    <property type="entry name" value="RmlD_sub_bind"/>
    <property type="match status" value="1"/>
</dbReference>
<evidence type="ECO:0000313" key="9">
    <source>
        <dbReference type="Proteomes" id="UP000597459"/>
    </source>
</evidence>
<comment type="caution">
    <text evidence="8">The sequence shown here is derived from an EMBL/GenBank/DDBJ whole genome shotgun (WGS) entry which is preliminary data.</text>
</comment>
<comment type="pathway">
    <text evidence="1 6">Carbohydrate biosynthesis; dTDP-L-rhamnose biosynthesis.</text>
</comment>
<comment type="cofactor">
    <cofactor evidence="6">
        <name>Mg(2+)</name>
        <dbReference type="ChEBI" id="CHEBI:18420"/>
    </cofactor>
    <text evidence="6">Binds 1 Mg(2+) ion per monomer.</text>
</comment>
<dbReference type="GO" id="GO:0008831">
    <property type="term" value="F:dTDP-4-dehydrorhamnose reductase activity"/>
    <property type="evidence" value="ECO:0007669"/>
    <property type="project" value="UniProtKB-EC"/>
</dbReference>
<dbReference type="NCBIfam" id="TIGR01214">
    <property type="entry name" value="rmlD"/>
    <property type="match status" value="1"/>
</dbReference>
<organism evidence="8 9">
    <name type="scientific">Acetobacter estunensis</name>
    <dbReference type="NCBI Taxonomy" id="104097"/>
    <lineage>
        <taxon>Bacteria</taxon>
        <taxon>Pseudomonadati</taxon>
        <taxon>Pseudomonadota</taxon>
        <taxon>Alphaproteobacteria</taxon>
        <taxon>Acetobacterales</taxon>
        <taxon>Acetobacteraceae</taxon>
        <taxon>Acetobacter</taxon>
    </lineage>
</organism>
<dbReference type="InterPro" id="IPR029903">
    <property type="entry name" value="RmlD-like-bd"/>
</dbReference>
<dbReference type="SUPFAM" id="SSF51735">
    <property type="entry name" value="NAD(P)-binding Rossmann-fold domains"/>
    <property type="match status" value="1"/>
</dbReference>
<dbReference type="Proteomes" id="UP000597459">
    <property type="component" value="Unassembled WGS sequence"/>
</dbReference>
<evidence type="ECO:0000256" key="6">
    <source>
        <dbReference type="RuleBase" id="RU364082"/>
    </source>
</evidence>
<dbReference type="InterPro" id="IPR036291">
    <property type="entry name" value="NAD(P)-bd_dom_sf"/>
</dbReference>
<dbReference type="AlphaFoldDB" id="A0A967EBR6"/>
<reference evidence="8" key="1">
    <citation type="submission" date="2019-11" db="EMBL/GenBank/DDBJ databases">
        <title>Description of new Acetobacter species.</title>
        <authorList>
            <person name="Cleenwerck I."/>
            <person name="Sombolestani A.S."/>
        </authorList>
    </citation>
    <scope>NUCLEOTIDE SEQUENCE</scope>
    <source>
        <strain evidence="8">LMG 1626</strain>
    </source>
</reference>
<comment type="similarity">
    <text evidence="2 6">Belongs to the dTDP-4-dehydrorhamnose reductase family.</text>
</comment>
<accession>A0A967EBR6</accession>
<evidence type="ECO:0000256" key="5">
    <source>
        <dbReference type="ARBA" id="ARBA00048200"/>
    </source>
</evidence>
<evidence type="ECO:0000256" key="4">
    <source>
        <dbReference type="ARBA" id="ARBA00017099"/>
    </source>
</evidence>
<dbReference type="CDD" id="cd05254">
    <property type="entry name" value="dTDP_HR_like_SDR_e"/>
    <property type="match status" value="1"/>
</dbReference>
<comment type="function">
    <text evidence="6">Catalyzes the reduction of dTDP-6-deoxy-L-lyxo-4-hexulose to yield dTDP-L-rhamnose.</text>
</comment>
<evidence type="ECO:0000256" key="2">
    <source>
        <dbReference type="ARBA" id="ARBA00010944"/>
    </source>
</evidence>